<feature type="transmembrane region" description="Helical" evidence="1">
    <location>
        <begin position="86"/>
        <end position="104"/>
    </location>
</feature>
<dbReference type="Pfam" id="PF04773">
    <property type="entry name" value="FecR"/>
    <property type="match status" value="1"/>
</dbReference>
<keyword evidence="1" id="KW-0812">Transmembrane</keyword>
<dbReference type="InterPro" id="IPR032508">
    <property type="entry name" value="FecR_C"/>
</dbReference>
<dbReference type="Pfam" id="PF16344">
    <property type="entry name" value="FecR_C"/>
    <property type="match status" value="1"/>
</dbReference>
<dbReference type="STRING" id="634771.SAMN04488128_101425"/>
<sequence length="324" mass="36364">MKKEEVPGFIIACLSEPDNAAKQQQLEDWLLEDETHPAVLEEYRRLWQAAAQLPESDFDMATGWENLQQTTVLRQPAMMTIFRHHWWKAAAVLLPVILVAAWWASHYGQQGGMVTYIAQGSLKDSLQLPDGSKVFLRPGTVLRYHKSFKSRAVELQSGEAFFEIVKNEQQRFTVTAIHAGVEVLGTSFNIKTSTEYTDVAVWDGKVKLNADNDLPGVILTPATMGKVDAYTGQVEKLAGAFEYRCGWANNDVSFSNQSLGTVLNTLSSIHQVRLRAADTAMLQENITVRFKNITLNEALAVIREMLDLKVDQVSSAEYILRKMK</sequence>
<name>A0A1T4L1R0_9BACT</name>
<feature type="domain" description="FecR protein" evidence="2">
    <location>
        <begin position="125"/>
        <end position="207"/>
    </location>
</feature>
<dbReference type="PIRSF" id="PIRSF018266">
    <property type="entry name" value="FecR"/>
    <property type="match status" value="1"/>
</dbReference>
<dbReference type="Proteomes" id="UP000190367">
    <property type="component" value="Unassembled WGS sequence"/>
</dbReference>
<dbReference type="OrthoDB" id="643763at2"/>
<protein>
    <submittedName>
        <fullName evidence="4">Ferric-dicitrate binding protein FerR, regulates iron transport through sigma-19</fullName>
    </submittedName>
</protein>
<reference evidence="5" key="1">
    <citation type="submission" date="2017-02" db="EMBL/GenBank/DDBJ databases">
        <authorList>
            <person name="Varghese N."/>
            <person name="Submissions S."/>
        </authorList>
    </citation>
    <scope>NUCLEOTIDE SEQUENCE [LARGE SCALE GENOMIC DNA]</scope>
    <source>
        <strain evidence="5">DSM 22224</strain>
    </source>
</reference>
<keyword evidence="1" id="KW-0472">Membrane</keyword>
<dbReference type="GO" id="GO:0016989">
    <property type="term" value="F:sigma factor antagonist activity"/>
    <property type="evidence" value="ECO:0007669"/>
    <property type="project" value="TreeGrafter"/>
</dbReference>
<feature type="domain" description="Protein FecR C-terminal" evidence="3">
    <location>
        <begin position="252"/>
        <end position="311"/>
    </location>
</feature>
<dbReference type="PANTHER" id="PTHR30273">
    <property type="entry name" value="PERIPLASMIC SIGNAL SENSOR AND SIGMA FACTOR ACTIVATOR FECR-RELATED"/>
    <property type="match status" value="1"/>
</dbReference>
<dbReference type="Gene3D" id="3.55.50.30">
    <property type="match status" value="1"/>
</dbReference>
<evidence type="ECO:0000259" key="2">
    <source>
        <dbReference type="Pfam" id="PF04773"/>
    </source>
</evidence>
<dbReference type="EMBL" id="FUWZ01000001">
    <property type="protein sequence ID" value="SJZ48480.1"/>
    <property type="molecule type" value="Genomic_DNA"/>
</dbReference>
<dbReference type="InterPro" id="IPR006860">
    <property type="entry name" value="FecR"/>
</dbReference>
<dbReference type="PANTHER" id="PTHR30273:SF2">
    <property type="entry name" value="PROTEIN FECR"/>
    <property type="match status" value="1"/>
</dbReference>
<organism evidence="4 5">
    <name type="scientific">Chitinophaga eiseniae</name>
    <dbReference type="NCBI Taxonomy" id="634771"/>
    <lineage>
        <taxon>Bacteria</taxon>
        <taxon>Pseudomonadati</taxon>
        <taxon>Bacteroidota</taxon>
        <taxon>Chitinophagia</taxon>
        <taxon>Chitinophagales</taxon>
        <taxon>Chitinophagaceae</taxon>
        <taxon>Chitinophaga</taxon>
    </lineage>
</organism>
<dbReference type="Gene3D" id="2.60.120.1440">
    <property type="match status" value="1"/>
</dbReference>
<evidence type="ECO:0000259" key="3">
    <source>
        <dbReference type="Pfam" id="PF16344"/>
    </source>
</evidence>
<keyword evidence="5" id="KW-1185">Reference proteome</keyword>
<evidence type="ECO:0000313" key="5">
    <source>
        <dbReference type="Proteomes" id="UP000190367"/>
    </source>
</evidence>
<dbReference type="AlphaFoldDB" id="A0A1T4L1R0"/>
<proteinExistence type="predicted"/>
<accession>A0A1T4L1R0</accession>
<evidence type="ECO:0000313" key="4">
    <source>
        <dbReference type="EMBL" id="SJZ48480.1"/>
    </source>
</evidence>
<evidence type="ECO:0000256" key="1">
    <source>
        <dbReference type="SAM" id="Phobius"/>
    </source>
</evidence>
<dbReference type="RefSeq" id="WP_078667115.1">
    <property type="nucleotide sequence ID" value="NZ_FUWZ01000001.1"/>
</dbReference>
<dbReference type="InterPro" id="IPR012373">
    <property type="entry name" value="Ferrdict_sens_TM"/>
</dbReference>
<keyword evidence="1" id="KW-1133">Transmembrane helix</keyword>
<gene>
    <name evidence="4" type="ORF">SAMN04488128_101425</name>
</gene>